<dbReference type="EMBL" id="JAQQWI010000010">
    <property type="protein sequence ID" value="KAK8018084.1"/>
    <property type="molecule type" value="Genomic_DNA"/>
</dbReference>
<keyword evidence="3" id="KW-1185">Reference proteome</keyword>
<accession>A0ABR1RSZ7</accession>
<sequence length="190" mass="22721">MASDHSQTQTWNRRRRIFTPVWRRKKSQYRRKPYSPARTYHHGETYHKDQRDVAEYLLNYAKHYQGFEELCLRGDSKHLAVDDYCMLAKHIVDAEDSPLIPENIFIALDTVLQRREDAMHTHEYMLSQMRRLRRLFQQHNNSLHQPRGFPNTPRNEYATDRSTLQTSTTNPLNMEGLNRSLRTILLEHQG</sequence>
<organism evidence="2 3">
    <name type="scientific">Apiospora marii</name>
    <dbReference type="NCBI Taxonomy" id="335849"/>
    <lineage>
        <taxon>Eukaryota</taxon>
        <taxon>Fungi</taxon>
        <taxon>Dikarya</taxon>
        <taxon>Ascomycota</taxon>
        <taxon>Pezizomycotina</taxon>
        <taxon>Sordariomycetes</taxon>
        <taxon>Xylariomycetidae</taxon>
        <taxon>Amphisphaeriales</taxon>
        <taxon>Apiosporaceae</taxon>
        <taxon>Apiospora</taxon>
    </lineage>
</organism>
<feature type="compositionally biased region" description="Polar residues" evidence="1">
    <location>
        <begin position="160"/>
        <end position="172"/>
    </location>
</feature>
<gene>
    <name evidence="2" type="ORF">PG991_007274</name>
</gene>
<evidence type="ECO:0000256" key="1">
    <source>
        <dbReference type="SAM" id="MobiDB-lite"/>
    </source>
</evidence>
<name>A0ABR1RSZ7_9PEZI</name>
<protein>
    <submittedName>
        <fullName evidence="2">Uncharacterized protein</fullName>
    </submittedName>
</protein>
<evidence type="ECO:0000313" key="3">
    <source>
        <dbReference type="Proteomes" id="UP001396898"/>
    </source>
</evidence>
<dbReference type="Proteomes" id="UP001396898">
    <property type="component" value="Unassembled WGS sequence"/>
</dbReference>
<proteinExistence type="predicted"/>
<evidence type="ECO:0000313" key="2">
    <source>
        <dbReference type="EMBL" id="KAK8018084.1"/>
    </source>
</evidence>
<comment type="caution">
    <text evidence="2">The sequence shown here is derived from an EMBL/GenBank/DDBJ whole genome shotgun (WGS) entry which is preliminary data.</text>
</comment>
<feature type="region of interest" description="Disordered" evidence="1">
    <location>
        <begin position="142"/>
        <end position="172"/>
    </location>
</feature>
<reference evidence="2 3" key="1">
    <citation type="submission" date="2023-01" db="EMBL/GenBank/DDBJ databases">
        <title>Analysis of 21 Apiospora genomes using comparative genomics revels a genus with tremendous synthesis potential of carbohydrate active enzymes and secondary metabolites.</title>
        <authorList>
            <person name="Sorensen T."/>
        </authorList>
    </citation>
    <scope>NUCLEOTIDE SEQUENCE [LARGE SCALE GENOMIC DNA]</scope>
    <source>
        <strain evidence="2 3">CBS 20057</strain>
    </source>
</reference>